<dbReference type="PRINTS" id="PR00371">
    <property type="entry name" value="FPNCR"/>
</dbReference>
<dbReference type="EMBL" id="JBHLTP010000003">
    <property type="protein sequence ID" value="MFC0522693.1"/>
    <property type="molecule type" value="Genomic_DNA"/>
</dbReference>
<evidence type="ECO:0000256" key="11">
    <source>
        <dbReference type="ARBA" id="ARBA00023192"/>
    </source>
</evidence>
<protein>
    <submittedName>
        <fullName evidence="14">Assimilatory sulfite reductase (NADPH) flavoprotein subunit</fullName>
        <ecNumber evidence="14">1.8.1.2</ecNumber>
    </submittedName>
</protein>
<evidence type="ECO:0000256" key="3">
    <source>
        <dbReference type="ARBA" id="ARBA00022448"/>
    </source>
</evidence>
<evidence type="ECO:0000256" key="5">
    <source>
        <dbReference type="ARBA" id="ARBA00022630"/>
    </source>
</evidence>
<keyword evidence="3" id="KW-0813">Transport</keyword>
<keyword evidence="7" id="KW-0274">FAD</keyword>
<keyword evidence="4" id="KW-0028">Amino-acid biosynthesis</keyword>
<dbReference type="SUPFAM" id="SSF63380">
    <property type="entry name" value="Riboflavin synthase domain-like"/>
    <property type="match status" value="1"/>
</dbReference>
<dbReference type="PRINTS" id="PR00369">
    <property type="entry name" value="FLAVODOXIN"/>
</dbReference>
<dbReference type="Pfam" id="PF00258">
    <property type="entry name" value="Flavodoxin_1"/>
    <property type="match status" value="1"/>
</dbReference>
<dbReference type="InterPro" id="IPR039261">
    <property type="entry name" value="FNR_nucleotide-bd"/>
</dbReference>
<dbReference type="InterPro" id="IPR029039">
    <property type="entry name" value="Flavoprotein-like_sf"/>
</dbReference>
<dbReference type="Gene3D" id="3.40.50.360">
    <property type="match status" value="1"/>
</dbReference>
<feature type="domain" description="FAD-binding FR-type" evidence="13">
    <location>
        <begin position="233"/>
        <end position="452"/>
    </location>
</feature>
<dbReference type="InterPro" id="IPR017938">
    <property type="entry name" value="Riboflavin_synthase-like_b-brl"/>
</dbReference>
<dbReference type="PANTHER" id="PTHR19384">
    <property type="entry name" value="NITRIC OXIDE SYNTHASE-RELATED"/>
    <property type="match status" value="1"/>
</dbReference>
<keyword evidence="8" id="KW-0521">NADP</keyword>
<accession>A0ABV6LK32</accession>
<evidence type="ECO:0000259" key="13">
    <source>
        <dbReference type="PROSITE" id="PS51384"/>
    </source>
</evidence>
<dbReference type="InterPro" id="IPR001709">
    <property type="entry name" value="Flavoprot_Pyr_Nucl_cyt_Rdtase"/>
</dbReference>
<keyword evidence="10 14" id="KW-0560">Oxidoreductase</keyword>
<evidence type="ECO:0000256" key="10">
    <source>
        <dbReference type="ARBA" id="ARBA00023002"/>
    </source>
</evidence>
<reference evidence="14 15" key="1">
    <citation type="submission" date="2024-09" db="EMBL/GenBank/DDBJ databases">
        <authorList>
            <person name="Sun Q."/>
            <person name="Mori K."/>
        </authorList>
    </citation>
    <scope>NUCLEOTIDE SEQUENCE [LARGE SCALE GENOMIC DNA]</scope>
    <source>
        <strain evidence="14 15">NCAIM B.02529</strain>
    </source>
</reference>
<keyword evidence="15" id="KW-1185">Reference proteome</keyword>
<dbReference type="SUPFAM" id="SSF52343">
    <property type="entry name" value="Ferredoxin reductase-like, C-terminal NADP-linked domain"/>
    <property type="match status" value="1"/>
</dbReference>
<comment type="cofactor">
    <cofactor evidence="2">
        <name>FAD</name>
        <dbReference type="ChEBI" id="CHEBI:57692"/>
    </cofactor>
</comment>
<dbReference type="InterPro" id="IPR008254">
    <property type="entry name" value="Flavodoxin/NO_synth"/>
</dbReference>
<keyword evidence="6" id="KW-0288">FMN</keyword>
<name>A0ABV6LK32_9BACI</name>
<dbReference type="PROSITE" id="PS51384">
    <property type="entry name" value="FAD_FR"/>
    <property type="match status" value="1"/>
</dbReference>
<evidence type="ECO:0000313" key="14">
    <source>
        <dbReference type="EMBL" id="MFC0522693.1"/>
    </source>
</evidence>
<comment type="cofactor">
    <cofactor evidence="1">
        <name>FMN</name>
        <dbReference type="ChEBI" id="CHEBI:58210"/>
    </cofactor>
</comment>
<evidence type="ECO:0000256" key="2">
    <source>
        <dbReference type="ARBA" id="ARBA00001974"/>
    </source>
</evidence>
<dbReference type="GO" id="GO:0004783">
    <property type="term" value="F:sulfite reductase (NADPH) activity"/>
    <property type="evidence" value="ECO:0007669"/>
    <property type="project" value="UniProtKB-EC"/>
</dbReference>
<dbReference type="Pfam" id="PF00175">
    <property type="entry name" value="NAD_binding_1"/>
    <property type="match status" value="1"/>
</dbReference>
<gene>
    <name evidence="14" type="ORF">ACFFGV_03705</name>
</gene>
<organism evidence="14 15">
    <name type="scientific">Pontibacillus salicampi</name>
    <dbReference type="NCBI Taxonomy" id="1449801"/>
    <lineage>
        <taxon>Bacteria</taxon>
        <taxon>Bacillati</taxon>
        <taxon>Bacillota</taxon>
        <taxon>Bacilli</taxon>
        <taxon>Bacillales</taxon>
        <taxon>Bacillaceae</taxon>
        <taxon>Pontibacillus</taxon>
    </lineage>
</organism>
<dbReference type="NCBIfam" id="TIGR01931">
    <property type="entry name" value="cysJ"/>
    <property type="match status" value="1"/>
</dbReference>
<dbReference type="PROSITE" id="PS50902">
    <property type="entry name" value="FLAVODOXIN_LIKE"/>
    <property type="match status" value="1"/>
</dbReference>
<comment type="caution">
    <text evidence="14">The sequence shown here is derived from an EMBL/GenBank/DDBJ whole genome shotgun (WGS) entry which is preliminary data.</text>
</comment>
<dbReference type="InterPro" id="IPR001094">
    <property type="entry name" value="Flavdoxin-like"/>
</dbReference>
<keyword evidence="11" id="KW-0198">Cysteine biosynthesis</keyword>
<proteinExistence type="predicted"/>
<evidence type="ECO:0000256" key="9">
    <source>
        <dbReference type="ARBA" id="ARBA00022982"/>
    </source>
</evidence>
<dbReference type="RefSeq" id="WP_377345852.1">
    <property type="nucleotide sequence ID" value="NZ_JBHLTP010000003.1"/>
</dbReference>
<dbReference type="Gene3D" id="3.40.50.80">
    <property type="entry name" value="Nucleotide-binding domain of ferredoxin-NADP reductase (FNR) module"/>
    <property type="match status" value="1"/>
</dbReference>
<dbReference type="Gene3D" id="2.40.30.10">
    <property type="entry name" value="Translation factors"/>
    <property type="match status" value="1"/>
</dbReference>
<evidence type="ECO:0000256" key="6">
    <source>
        <dbReference type="ARBA" id="ARBA00022643"/>
    </source>
</evidence>
<dbReference type="EC" id="1.8.1.2" evidence="14"/>
<sequence length="602" mass="67701">MAFQVSNSPFTKEQADLLNQLVPSLNEKQKLWLSGYLAVTEVPAEGEAVGSEEANNQASAVPLREVTILYGSQTGNAQALAEDFGNRLQGKDVPVTVSSMDEMKPKNVKKVQDLLIITSTHGDGDPPDNALSFYEFLRGKRAPQLEDVRFSVLSLGDSSYEFFCQTGIDFDQTLEALGGERLAERVDCDLDFDEPAEAWFSSVLSVVEAPSSASIEEPDEAKPLQDEAVHSRGNPYHAEILENIYLNGRGSNKETRHLELDLEGSGITYEPGDAVGIFPENDPILVQTLIDVMEWDAEQPVPVDKEGSTKPLHYALTKVYEITSVTKPVLRKMVEFTEHEQLQSLLQEEQNEELKTYMYGRDLIDVLKDFGPWTLTPTDFVNLLRKIPPRLYSIASSGAANPDEVHLTIGALRYDAHGRARSGVCSVQCAERSEPGDSLPIFVQKNPNFKLPTQDAPVIMIGAGTGVAPYRAFLEELEEKESASETWLFFGEQHFVSDFLYQIEWQKWLKDGVLSRMDVAFSRDTEEKVYVQHRILEKSKDVYQWLLNGAHVYVCGDETYMAKDVHKALRTVLEQEGNMSEEEAEEYLTTLRKDKRYQRDVY</sequence>
<evidence type="ECO:0000256" key="4">
    <source>
        <dbReference type="ARBA" id="ARBA00022605"/>
    </source>
</evidence>
<evidence type="ECO:0000259" key="12">
    <source>
        <dbReference type="PROSITE" id="PS50902"/>
    </source>
</evidence>
<evidence type="ECO:0000256" key="8">
    <source>
        <dbReference type="ARBA" id="ARBA00022857"/>
    </source>
</evidence>
<dbReference type="Gene3D" id="1.20.990.10">
    <property type="entry name" value="NADPH-cytochrome p450 Reductase, Chain A, domain 3"/>
    <property type="match status" value="1"/>
</dbReference>
<keyword evidence="5" id="KW-0285">Flavoprotein</keyword>
<dbReference type="SUPFAM" id="SSF52218">
    <property type="entry name" value="Flavoproteins"/>
    <property type="match status" value="1"/>
</dbReference>
<dbReference type="InterPro" id="IPR001433">
    <property type="entry name" value="OxRdtase_FAD/NAD-bd"/>
</dbReference>
<dbReference type="InterPro" id="IPR017927">
    <property type="entry name" value="FAD-bd_FR_type"/>
</dbReference>
<keyword evidence="9" id="KW-0249">Electron transport</keyword>
<evidence type="ECO:0000256" key="1">
    <source>
        <dbReference type="ARBA" id="ARBA00001917"/>
    </source>
</evidence>
<dbReference type="InterPro" id="IPR010199">
    <property type="entry name" value="CysJ"/>
</dbReference>
<feature type="domain" description="Flavodoxin-like" evidence="12">
    <location>
        <begin position="66"/>
        <end position="204"/>
    </location>
</feature>
<dbReference type="Pfam" id="PF00667">
    <property type="entry name" value="FAD_binding_1"/>
    <property type="match status" value="1"/>
</dbReference>
<dbReference type="InterPro" id="IPR003097">
    <property type="entry name" value="CysJ-like_FAD-binding"/>
</dbReference>
<dbReference type="InterPro" id="IPR023173">
    <property type="entry name" value="NADPH_Cyt_P450_Rdtase_alpha"/>
</dbReference>
<dbReference type="PANTHER" id="PTHR19384:SF128">
    <property type="entry name" value="NADPH OXIDOREDUCTASE A"/>
    <property type="match status" value="1"/>
</dbReference>
<dbReference type="Proteomes" id="UP001589836">
    <property type="component" value="Unassembled WGS sequence"/>
</dbReference>
<evidence type="ECO:0000313" key="15">
    <source>
        <dbReference type="Proteomes" id="UP001589836"/>
    </source>
</evidence>
<dbReference type="CDD" id="cd06199">
    <property type="entry name" value="SiR"/>
    <property type="match status" value="1"/>
</dbReference>
<evidence type="ECO:0000256" key="7">
    <source>
        <dbReference type="ARBA" id="ARBA00022827"/>
    </source>
</evidence>
<dbReference type="PIRSF" id="PIRSF000207">
    <property type="entry name" value="SiR-FP_CysJ"/>
    <property type="match status" value="1"/>
</dbReference>